<dbReference type="GO" id="GO:0042602">
    <property type="term" value="F:riboflavin reductase (NADPH) activity"/>
    <property type="evidence" value="ECO:0007669"/>
    <property type="project" value="TreeGrafter"/>
</dbReference>
<dbReference type="GeneID" id="78461237"/>
<dbReference type="KEGG" id="stha:NCTC11429_00421"/>
<evidence type="ECO:0000259" key="1">
    <source>
        <dbReference type="Pfam" id="PF13460"/>
    </source>
</evidence>
<protein>
    <submittedName>
        <fullName evidence="2">NADH-flavin reductase</fullName>
    </submittedName>
</protein>
<dbReference type="Gene3D" id="3.40.50.720">
    <property type="entry name" value="NAD(P)-binding Rossmann-like Domain"/>
    <property type="match status" value="1"/>
</dbReference>
<dbReference type="RefSeq" id="WP_028069978.1">
    <property type="nucleotide sequence ID" value="NZ_LR590484.1"/>
</dbReference>
<dbReference type="InterPro" id="IPR016040">
    <property type="entry name" value="NAD(P)-bd_dom"/>
</dbReference>
<dbReference type="PANTHER" id="PTHR43355">
    <property type="entry name" value="FLAVIN REDUCTASE (NADPH)"/>
    <property type="match status" value="1"/>
</dbReference>
<dbReference type="InterPro" id="IPR036291">
    <property type="entry name" value="NAD(P)-bd_dom_sf"/>
</dbReference>
<organism evidence="2 3">
    <name type="scientific">Sphingobacterium thalpophilum</name>
    <dbReference type="NCBI Taxonomy" id="259"/>
    <lineage>
        <taxon>Bacteria</taxon>
        <taxon>Pseudomonadati</taxon>
        <taxon>Bacteroidota</taxon>
        <taxon>Sphingobacteriia</taxon>
        <taxon>Sphingobacteriales</taxon>
        <taxon>Sphingobacteriaceae</taxon>
        <taxon>Sphingobacterium</taxon>
    </lineage>
</organism>
<gene>
    <name evidence="2" type="ORF">NCTC11429_00421</name>
</gene>
<sequence>MNITIFGGTGATGLLLIEKALKSGHTITVFARTPSKISIKNDNLRIVKGELTEPEKIEEAIKNADAVISVLGPAQKTKGLIIADGIKNIVETMKKNGVKRLIATATPSFKDSNDKFQFGFAFGVFMVKALIKDSYNNIVLTGKYISESGLDWTIVRLPMLNDKPASGKIKAGYTGDGTVSLFSLSRADLADFLLQQLSDKKWLHKSPVISN</sequence>
<dbReference type="AlphaFoldDB" id="A0A4U9UBT6"/>
<dbReference type="Proteomes" id="UP000308196">
    <property type="component" value="Chromosome"/>
</dbReference>
<accession>A0A4U9UBT6</accession>
<evidence type="ECO:0000313" key="2">
    <source>
        <dbReference type="EMBL" id="VTR29409.1"/>
    </source>
</evidence>
<evidence type="ECO:0000313" key="3">
    <source>
        <dbReference type="Proteomes" id="UP000308196"/>
    </source>
</evidence>
<proteinExistence type="predicted"/>
<reference evidence="2 3" key="1">
    <citation type="submission" date="2019-05" db="EMBL/GenBank/DDBJ databases">
        <authorList>
            <consortium name="Pathogen Informatics"/>
        </authorList>
    </citation>
    <scope>NUCLEOTIDE SEQUENCE [LARGE SCALE GENOMIC DNA]</scope>
    <source>
        <strain evidence="2 3">NCTC11429</strain>
    </source>
</reference>
<feature type="domain" description="NAD(P)-binding" evidence="1">
    <location>
        <begin position="7"/>
        <end position="199"/>
    </location>
</feature>
<dbReference type="GO" id="GO:0004074">
    <property type="term" value="F:biliverdin reductase [NAD(P)H] activity"/>
    <property type="evidence" value="ECO:0007669"/>
    <property type="project" value="TreeGrafter"/>
</dbReference>
<dbReference type="EMBL" id="LR590484">
    <property type="protein sequence ID" value="VTR29409.1"/>
    <property type="molecule type" value="Genomic_DNA"/>
</dbReference>
<dbReference type="PANTHER" id="PTHR43355:SF2">
    <property type="entry name" value="FLAVIN REDUCTASE (NADPH)"/>
    <property type="match status" value="1"/>
</dbReference>
<name>A0A4U9UBT6_9SPHI</name>
<dbReference type="InterPro" id="IPR051606">
    <property type="entry name" value="Polyketide_Oxido-like"/>
</dbReference>
<dbReference type="Pfam" id="PF13460">
    <property type="entry name" value="NAD_binding_10"/>
    <property type="match status" value="1"/>
</dbReference>
<dbReference type="STRING" id="1123265.GCA_000686625_03187"/>
<dbReference type="SUPFAM" id="SSF51735">
    <property type="entry name" value="NAD(P)-binding Rossmann-fold domains"/>
    <property type="match status" value="1"/>
</dbReference>